<dbReference type="PANTHER" id="PTHR43783">
    <property type="entry name" value="UDP-N-ACETYLGLUCOSAMINE 1-CARBOXYVINYLTRANSFERASE"/>
    <property type="match status" value="1"/>
</dbReference>
<evidence type="ECO:0000256" key="11">
    <source>
        <dbReference type="ARBA" id="ARBA00039108"/>
    </source>
</evidence>
<dbReference type="AlphaFoldDB" id="A0A0L6JGW0"/>
<dbReference type="eggNOG" id="COG0766">
    <property type="taxonomic scope" value="Bacteria"/>
</dbReference>
<dbReference type="PATRIC" id="fig|398512.5.peg.213"/>
<dbReference type="PANTHER" id="PTHR43783:SF1">
    <property type="entry name" value="UDP-N-ACETYLGLUCOSAMINE 1-CARBOXYVINYLTRANSFERASE"/>
    <property type="match status" value="1"/>
</dbReference>
<evidence type="ECO:0000256" key="13">
    <source>
        <dbReference type="ARBA" id="ARBA00042443"/>
    </source>
</evidence>
<dbReference type="STRING" id="398512.Bccel_0202"/>
<gene>
    <name evidence="17" type="ORF">Bccel_0202</name>
</gene>
<comment type="subcellular location">
    <subcellularLocation>
        <location evidence="1">Cytoplasm</location>
    </subcellularLocation>
</comment>
<keyword evidence="5 17" id="KW-0808">Transferase</keyword>
<evidence type="ECO:0000256" key="2">
    <source>
        <dbReference type="ARBA" id="ARBA00004752"/>
    </source>
</evidence>
<keyword evidence="18" id="KW-1185">Reference proteome</keyword>
<proteinExistence type="inferred from homology"/>
<keyword evidence="9" id="KW-0961">Cell wall biogenesis/degradation</keyword>
<dbReference type="InterPro" id="IPR036968">
    <property type="entry name" value="Enolpyruvate_Tfrase_sf"/>
</dbReference>
<dbReference type="GO" id="GO:0009252">
    <property type="term" value="P:peptidoglycan biosynthetic process"/>
    <property type="evidence" value="ECO:0007669"/>
    <property type="project" value="UniProtKB-KW"/>
</dbReference>
<dbReference type="EC" id="2.5.1.7" evidence="11"/>
<dbReference type="Gene3D" id="3.65.10.10">
    <property type="entry name" value="Enolpyruvate transferase domain"/>
    <property type="match status" value="1"/>
</dbReference>
<keyword evidence="4" id="KW-0132">Cell division</keyword>
<evidence type="ECO:0000256" key="12">
    <source>
        <dbReference type="ARBA" id="ARBA00039754"/>
    </source>
</evidence>
<dbReference type="InterPro" id="IPR013792">
    <property type="entry name" value="RNA3'P_cycl/enolpyr_Trfase_a/b"/>
</dbReference>
<dbReference type="GO" id="GO:0008760">
    <property type="term" value="F:UDP-N-acetylglucosamine 1-carboxyvinyltransferase activity"/>
    <property type="evidence" value="ECO:0007669"/>
    <property type="project" value="UniProtKB-EC"/>
</dbReference>
<dbReference type="GO" id="GO:0008360">
    <property type="term" value="P:regulation of cell shape"/>
    <property type="evidence" value="ECO:0007669"/>
    <property type="project" value="UniProtKB-KW"/>
</dbReference>
<comment type="caution">
    <text evidence="17">The sequence shown here is derived from an EMBL/GenBank/DDBJ whole genome shotgun (WGS) entry which is preliminary data.</text>
</comment>
<accession>A0A0L6JGW0</accession>
<evidence type="ECO:0000256" key="9">
    <source>
        <dbReference type="ARBA" id="ARBA00023316"/>
    </source>
</evidence>
<keyword evidence="6" id="KW-0133">Cell shape</keyword>
<evidence type="ECO:0000256" key="6">
    <source>
        <dbReference type="ARBA" id="ARBA00022960"/>
    </source>
</evidence>
<dbReference type="EMBL" id="LGTC01000001">
    <property type="protein sequence ID" value="KNY24945.1"/>
    <property type="molecule type" value="Genomic_DNA"/>
</dbReference>
<dbReference type="GO" id="GO:0071555">
    <property type="term" value="P:cell wall organization"/>
    <property type="evidence" value="ECO:0007669"/>
    <property type="project" value="UniProtKB-KW"/>
</dbReference>
<organism evidence="17 18">
    <name type="scientific">Pseudobacteroides cellulosolvens ATCC 35603 = DSM 2933</name>
    <dbReference type="NCBI Taxonomy" id="398512"/>
    <lineage>
        <taxon>Bacteria</taxon>
        <taxon>Bacillati</taxon>
        <taxon>Bacillota</taxon>
        <taxon>Clostridia</taxon>
        <taxon>Eubacteriales</taxon>
        <taxon>Oscillospiraceae</taxon>
        <taxon>Pseudobacteroides</taxon>
    </lineage>
</organism>
<evidence type="ECO:0000256" key="15">
    <source>
        <dbReference type="ARBA" id="ARBA00047527"/>
    </source>
</evidence>
<keyword evidence="3" id="KW-0963">Cytoplasm</keyword>
<keyword evidence="8" id="KW-0131">Cell cycle</keyword>
<dbReference type="Proteomes" id="UP000036923">
    <property type="component" value="Unassembled WGS sequence"/>
</dbReference>
<evidence type="ECO:0000256" key="1">
    <source>
        <dbReference type="ARBA" id="ARBA00004496"/>
    </source>
</evidence>
<evidence type="ECO:0000259" key="16">
    <source>
        <dbReference type="Pfam" id="PF00275"/>
    </source>
</evidence>
<feature type="domain" description="Enolpyruvate transferase" evidence="16">
    <location>
        <begin position="7"/>
        <end position="116"/>
    </location>
</feature>
<dbReference type="Pfam" id="PF00275">
    <property type="entry name" value="EPSP_synthase"/>
    <property type="match status" value="1"/>
</dbReference>
<dbReference type="GO" id="GO:0051301">
    <property type="term" value="P:cell division"/>
    <property type="evidence" value="ECO:0007669"/>
    <property type="project" value="UniProtKB-KW"/>
</dbReference>
<evidence type="ECO:0000256" key="7">
    <source>
        <dbReference type="ARBA" id="ARBA00022984"/>
    </source>
</evidence>
<comment type="pathway">
    <text evidence="2">Cell wall biogenesis; peptidoglycan biosynthesis.</text>
</comment>
<name>A0A0L6JGW0_9FIRM</name>
<evidence type="ECO:0000256" key="8">
    <source>
        <dbReference type="ARBA" id="ARBA00023306"/>
    </source>
</evidence>
<evidence type="ECO:0000313" key="18">
    <source>
        <dbReference type="Proteomes" id="UP000036923"/>
    </source>
</evidence>
<sequence length="121" mass="13083">MSKLVISGGQKLKGEIVVEGAKNAVLPILAATVLNEGLSVIKNCPRLKDVEVMVNILKSLGCKVNMEDNIILIDSSTINNTFIPEELAVEMRCSIIFMGAILSKYGKVTISYPGDCVTLWV</sequence>
<comment type="similarity">
    <text evidence="10">Belongs to the EPSP synthase family. MurA subfamily.</text>
</comment>
<evidence type="ECO:0000313" key="17">
    <source>
        <dbReference type="EMBL" id="KNY24945.1"/>
    </source>
</evidence>
<evidence type="ECO:0000256" key="4">
    <source>
        <dbReference type="ARBA" id="ARBA00022618"/>
    </source>
</evidence>
<dbReference type="SUPFAM" id="SSF55205">
    <property type="entry name" value="EPT/RTPC-like"/>
    <property type="match status" value="1"/>
</dbReference>
<reference evidence="18" key="1">
    <citation type="submission" date="2015-07" db="EMBL/GenBank/DDBJ databases">
        <title>Near-Complete Genome Sequence of the Cellulolytic Bacterium Bacteroides (Pseudobacteroides) cellulosolvens ATCC 35603.</title>
        <authorList>
            <person name="Dassa B."/>
            <person name="Utturkar S.M."/>
            <person name="Klingeman D.M."/>
            <person name="Hurt R.A."/>
            <person name="Keller M."/>
            <person name="Xu J."/>
            <person name="Reddy Y.H.K."/>
            <person name="Borovok I."/>
            <person name="Grinberg I.R."/>
            <person name="Lamed R."/>
            <person name="Zhivin O."/>
            <person name="Bayer E.A."/>
            <person name="Brown S.D."/>
        </authorList>
    </citation>
    <scope>NUCLEOTIDE SEQUENCE [LARGE SCALE GENOMIC DNA]</scope>
    <source>
        <strain evidence="18">DSM 2933</strain>
    </source>
</reference>
<comment type="catalytic activity">
    <reaction evidence="15">
        <text>phosphoenolpyruvate + UDP-N-acetyl-alpha-D-glucosamine = UDP-N-acetyl-3-O-(1-carboxyvinyl)-alpha-D-glucosamine + phosphate</text>
        <dbReference type="Rhea" id="RHEA:18681"/>
        <dbReference type="ChEBI" id="CHEBI:43474"/>
        <dbReference type="ChEBI" id="CHEBI:57705"/>
        <dbReference type="ChEBI" id="CHEBI:58702"/>
        <dbReference type="ChEBI" id="CHEBI:68483"/>
        <dbReference type="EC" id="2.5.1.7"/>
    </reaction>
</comment>
<evidence type="ECO:0000256" key="5">
    <source>
        <dbReference type="ARBA" id="ARBA00022679"/>
    </source>
</evidence>
<dbReference type="GO" id="GO:0005737">
    <property type="term" value="C:cytoplasm"/>
    <property type="evidence" value="ECO:0007669"/>
    <property type="project" value="UniProtKB-SubCell"/>
</dbReference>
<dbReference type="InterPro" id="IPR001986">
    <property type="entry name" value="Enolpyruvate_Tfrase_dom"/>
</dbReference>
<evidence type="ECO:0000256" key="3">
    <source>
        <dbReference type="ARBA" id="ARBA00022490"/>
    </source>
</evidence>
<evidence type="ECO:0000256" key="10">
    <source>
        <dbReference type="ARBA" id="ARBA00038367"/>
    </source>
</evidence>
<dbReference type="RefSeq" id="WP_036939638.1">
    <property type="nucleotide sequence ID" value="NZ_JQKC01000009.1"/>
</dbReference>
<dbReference type="InterPro" id="IPR050068">
    <property type="entry name" value="MurA_subfamily"/>
</dbReference>
<evidence type="ECO:0000256" key="14">
    <source>
        <dbReference type="ARBA" id="ARBA00042842"/>
    </source>
</evidence>
<protein>
    <recommendedName>
        <fullName evidence="12">UDP-N-acetylglucosamine 1-carboxyvinyltransferase</fullName>
        <ecNumber evidence="11">2.5.1.7</ecNumber>
    </recommendedName>
    <alternativeName>
        <fullName evidence="13">Enoylpyruvate transferase</fullName>
    </alternativeName>
    <alternativeName>
        <fullName evidence="14">UDP-N-acetylglucosamine enolpyruvyl transferase</fullName>
    </alternativeName>
</protein>
<dbReference type="OrthoDB" id="2082536at2"/>
<keyword evidence="7" id="KW-0573">Peptidoglycan synthesis</keyword>